<gene>
    <name evidence="2" type="ORF">Q8F55_004721</name>
</gene>
<evidence type="ECO:0000256" key="1">
    <source>
        <dbReference type="SAM" id="Phobius"/>
    </source>
</evidence>
<keyword evidence="3" id="KW-1185">Reference proteome</keyword>
<sequence>MNRVPIPPTLWVRFDPPSDDCQKVICGRAAQSSCPVKPPAKYEAALLAKHPECANVDTTVIDSQQITGGLIIVQSYDIKCNVTSEACANALASVMGKDTSGYTSVRRGLIPRAGGNYQVSCDPAIAMYAVEGKYWFRPGGQDGKFLPNVSAPDWPCKDERPVCINTTDVASGGNGAAGIPEGLGVVRFAGAKSGSFAAAGGGSAGVFALVVVIGTMLGLLG</sequence>
<dbReference type="Proteomes" id="UP001565368">
    <property type="component" value="Unassembled WGS sequence"/>
</dbReference>
<dbReference type="GeneID" id="95985764"/>
<name>A0ABR3Q086_9TREE</name>
<evidence type="ECO:0000313" key="2">
    <source>
        <dbReference type="EMBL" id="KAL1407926.1"/>
    </source>
</evidence>
<dbReference type="EMBL" id="JBBXJM010000004">
    <property type="protein sequence ID" value="KAL1407926.1"/>
    <property type="molecule type" value="Genomic_DNA"/>
</dbReference>
<organism evidence="2 3">
    <name type="scientific">Vanrija albida</name>
    <dbReference type="NCBI Taxonomy" id="181172"/>
    <lineage>
        <taxon>Eukaryota</taxon>
        <taxon>Fungi</taxon>
        <taxon>Dikarya</taxon>
        <taxon>Basidiomycota</taxon>
        <taxon>Agaricomycotina</taxon>
        <taxon>Tremellomycetes</taxon>
        <taxon>Trichosporonales</taxon>
        <taxon>Trichosporonaceae</taxon>
        <taxon>Vanrija</taxon>
    </lineage>
</organism>
<accession>A0ABR3Q086</accession>
<dbReference type="RefSeq" id="XP_069207870.1">
    <property type="nucleotide sequence ID" value="XM_069353228.1"/>
</dbReference>
<reference evidence="2 3" key="1">
    <citation type="submission" date="2023-08" db="EMBL/GenBank/DDBJ databases">
        <title>Annotated Genome Sequence of Vanrija albida AlHP1.</title>
        <authorList>
            <person name="Herzog R."/>
        </authorList>
    </citation>
    <scope>NUCLEOTIDE SEQUENCE [LARGE SCALE GENOMIC DNA]</scope>
    <source>
        <strain evidence="2 3">AlHP1</strain>
    </source>
</reference>
<evidence type="ECO:0000313" key="3">
    <source>
        <dbReference type="Proteomes" id="UP001565368"/>
    </source>
</evidence>
<keyword evidence="1" id="KW-1133">Transmembrane helix</keyword>
<feature type="transmembrane region" description="Helical" evidence="1">
    <location>
        <begin position="196"/>
        <end position="220"/>
    </location>
</feature>
<proteinExistence type="predicted"/>
<protein>
    <submittedName>
        <fullName evidence="2">Uncharacterized protein</fullName>
    </submittedName>
</protein>
<keyword evidence="1" id="KW-0812">Transmembrane</keyword>
<comment type="caution">
    <text evidence="2">The sequence shown here is derived from an EMBL/GenBank/DDBJ whole genome shotgun (WGS) entry which is preliminary data.</text>
</comment>
<keyword evidence="1" id="KW-0472">Membrane</keyword>